<comment type="caution">
    <text evidence="1">The sequence shown here is derived from an EMBL/GenBank/DDBJ whole genome shotgun (WGS) entry which is preliminary data.</text>
</comment>
<dbReference type="Proteomes" id="UP001292094">
    <property type="component" value="Unassembled WGS sequence"/>
</dbReference>
<protein>
    <submittedName>
        <fullName evidence="1">Uncharacterized protein</fullName>
    </submittedName>
</protein>
<sequence length="284" mass="31160">MCRAGVSLWPRPSPSWTPVAGRVLREALTGPLSGHQVMLMVDDGVQRSLSLDLLLTGLTSPTVLLHTTTHNTDQGFTTQQASLTQNVLLVVVGTGSPWLLWSPPGWLSPRAVLVLVAAQTCSARKHFQSPLLQNTPSVALLCLNHKPQTPEYSTYSVMTHFPLNANSALLSLGIWHPDTFTTLEDLFPDQFQDFDGTALRATVSIFDKPAVFQRDDGELDGFSTRILAAMGSWLNFTYSYNIVSCRFDSTDWCFTMSGLEVACGLISRDIGGLPHRCVNLLICH</sequence>
<proteinExistence type="predicted"/>
<reference evidence="1" key="1">
    <citation type="submission" date="2023-11" db="EMBL/GenBank/DDBJ databases">
        <title>Genome assemblies of two species of porcelain crab, Petrolisthes cinctipes and Petrolisthes manimaculis (Anomura: Porcellanidae).</title>
        <authorList>
            <person name="Angst P."/>
        </authorList>
    </citation>
    <scope>NUCLEOTIDE SEQUENCE</scope>
    <source>
        <strain evidence="1">PB745_02</strain>
        <tissue evidence="1">Gill</tissue>
    </source>
</reference>
<dbReference type="EMBL" id="JAWZYT010000458">
    <property type="protein sequence ID" value="KAK4323250.1"/>
    <property type="molecule type" value="Genomic_DNA"/>
</dbReference>
<organism evidence="1 2">
    <name type="scientific">Petrolisthes manimaculis</name>
    <dbReference type="NCBI Taxonomy" id="1843537"/>
    <lineage>
        <taxon>Eukaryota</taxon>
        <taxon>Metazoa</taxon>
        <taxon>Ecdysozoa</taxon>
        <taxon>Arthropoda</taxon>
        <taxon>Crustacea</taxon>
        <taxon>Multicrustacea</taxon>
        <taxon>Malacostraca</taxon>
        <taxon>Eumalacostraca</taxon>
        <taxon>Eucarida</taxon>
        <taxon>Decapoda</taxon>
        <taxon>Pleocyemata</taxon>
        <taxon>Anomura</taxon>
        <taxon>Galatheoidea</taxon>
        <taxon>Porcellanidae</taxon>
        <taxon>Petrolisthes</taxon>
    </lineage>
</organism>
<evidence type="ECO:0000313" key="2">
    <source>
        <dbReference type="Proteomes" id="UP001292094"/>
    </source>
</evidence>
<keyword evidence="2" id="KW-1185">Reference proteome</keyword>
<evidence type="ECO:0000313" key="1">
    <source>
        <dbReference type="EMBL" id="KAK4323250.1"/>
    </source>
</evidence>
<dbReference type="AlphaFoldDB" id="A0AAE1QAL5"/>
<gene>
    <name evidence="1" type="ORF">Pmani_006033</name>
</gene>
<name>A0AAE1QAL5_9EUCA</name>
<accession>A0AAE1QAL5</accession>